<dbReference type="EMBL" id="CP078065">
    <property type="protein sequence ID" value="UVE52522.1"/>
    <property type="molecule type" value="Genomic_DNA"/>
</dbReference>
<name>A0ABY5RJH8_HALLR</name>
<dbReference type="Pfam" id="PF18545">
    <property type="entry name" value="HalOD1"/>
    <property type="match status" value="1"/>
</dbReference>
<proteinExistence type="predicted"/>
<sequence>MMAQTEQWMQSKVEYDHSTGFYRVGREHDEPLSTNVVLSVAAIEGVRPTELPPLARTIDPDALDQVFCGTDDAMLSFSYAGYQIAIHAADRIEITPIDETRALTRN</sequence>
<dbReference type="InterPro" id="IPR040624">
    <property type="entry name" value="HalOD1"/>
</dbReference>
<dbReference type="Proteomes" id="UP001058330">
    <property type="component" value="Plasmid pHl5678-2"/>
</dbReference>
<keyword evidence="2" id="KW-0614">Plasmid</keyword>
<dbReference type="GeneID" id="74530770"/>
<protein>
    <recommendedName>
        <fullName evidence="1">Halobacterial output domain-containing protein</fullName>
    </recommendedName>
</protein>
<feature type="domain" description="Halobacterial output" evidence="1">
    <location>
        <begin position="29"/>
        <end position="96"/>
    </location>
</feature>
<dbReference type="RefSeq" id="WP_007541144.1">
    <property type="nucleotide sequence ID" value="NZ_CP078065.1"/>
</dbReference>
<accession>A0ABY5RJH8</accession>
<evidence type="ECO:0000259" key="1">
    <source>
        <dbReference type="Pfam" id="PF18545"/>
    </source>
</evidence>
<evidence type="ECO:0000313" key="3">
    <source>
        <dbReference type="Proteomes" id="UP001058330"/>
    </source>
</evidence>
<reference evidence="2" key="1">
    <citation type="submission" date="2021-07" db="EMBL/GenBank/DDBJ databases">
        <title>Studies on halocins as antimicrobial molecules from haloarchaea.</title>
        <authorList>
            <person name="Kumar S."/>
            <person name="Khare S.K."/>
        </authorList>
    </citation>
    <scope>NUCLEOTIDE SEQUENCE</scope>
    <source>
        <strain evidence="2">NCIM 5678</strain>
        <plasmid evidence="2">pHl5678-2</plasmid>
    </source>
</reference>
<gene>
    <name evidence="2" type="ORF">KU306_17595</name>
</gene>
<keyword evidence="3" id="KW-1185">Reference proteome</keyword>
<geneLocation type="plasmid" evidence="2 3">
    <name>pHl5678-2</name>
</geneLocation>
<evidence type="ECO:0000313" key="2">
    <source>
        <dbReference type="EMBL" id="UVE52522.1"/>
    </source>
</evidence>
<organism evidence="2 3">
    <name type="scientific">Haloferax larsenii</name>
    <dbReference type="NCBI Taxonomy" id="302484"/>
    <lineage>
        <taxon>Archaea</taxon>
        <taxon>Methanobacteriati</taxon>
        <taxon>Methanobacteriota</taxon>
        <taxon>Stenosarchaea group</taxon>
        <taxon>Halobacteria</taxon>
        <taxon>Halobacteriales</taxon>
        <taxon>Haloferacaceae</taxon>
        <taxon>Haloferax</taxon>
    </lineage>
</organism>